<protein>
    <recommendedName>
        <fullName evidence="1">DinB-like domain-containing protein</fullName>
    </recommendedName>
</protein>
<dbReference type="Proteomes" id="UP000003919">
    <property type="component" value="Unassembled WGS sequence"/>
</dbReference>
<feature type="domain" description="DinB-like" evidence="1">
    <location>
        <begin position="37"/>
        <end position="165"/>
    </location>
</feature>
<dbReference type="OrthoDB" id="9793216at2"/>
<dbReference type="RefSeq" id="WP_008200484.1">
    <property type="nucleotide sequence ID" value="NZ_CM001023.1"/>
</dbReference>
<dbReference type="EMBL" id="AAXU02000001">
    <property type="protein sequence ID" value="EAZ82712.1"/>
    <property type="molecule type" value="Genomic_DNA"/>
</dbReference>
<dbReference type="InterPro" id="IPR034660">
    <property type="entry name" value="DinB/YfiT-like"/>
</dbReference>
<proteinExistence type="predicted"/>
<organism evidence="2 3">
    <name type="scientific">Algoriphagus machipongonensis</name>
    <dbReference type="NCBI Taxonomy" id="388413"/>
    <lineage>
        <taxon>Bacteria</taxon>
        <taxon>Pseudomonadati</taxon>
        <taxon>Bacteroidota</taxon>
        <taxon>Cytophagia</taxon>
        <taxon>Cytophagales</taxon>
        <taxon>Cyclobacteriaceae</taxon>
        <taxon>Algoriphagus</taxon>
    </lineage>
</organism>
<sequence length="171" mass="19676">MKTLKQPKKGDYSNFFSTYLNKVSGEAYEKYILDQIDLLKELFNSKSDTWAETAYAEGKWTSKEVLGHILDTERIMAFRALCIARGEKSSLPGFDQDPYVLNARFGHVPVELLLKDFEIQRLSLISMLNILPPESLDMEGFANGNPITPRALLWIIPGHFEHHFNIFTEKY</sequence>
<dbReference type="eggNOG" id="COG2318">
    <property type="taxonomic scope" value="Bacteria"/>
</dbReference>
<evidence type="ECO:0000313" key="3">
    <source>
        <dbReference type="Proteomes" id="UP000003919"/>
    </source>
</evidence>
<dbReference type="Gene3D" id="1.20.120.450">
    <property type="entry name" value="dinb family like domain"/>
    <property type="match status" value="1"/>
</dbReference>
<keyword evidence="3" id="KW-1185">Reference proteome</keyword>
<dbReference type="Pfam" id="PF12867">
    <property type="entry name" value="DinB_2"/>
    <property type="match status" value="1"/>
</dbReference>
<name>A3HS94_9BACT</name>
<dbReference type="AlphaFoldDB" id="A3HS94"/>
<accession>A3HS94</accession>
<dbReference type="HOGENOM" id="CLU_105789_2_0_10"/>
<comment type="caution">
    <text evidence="2">The sequence shown here is derived from an EMBL/GenBank/DDBJ whole genome shotgun (WGS) entry which is preliminary data.</text>
</comment>
<reference evidence="2 3" key="1">
    <citation type="journal article" date="2011" name="J. Bacteriol.">
        <title>Complete genome sequence of Algoriphagus sp. PR1, bacterial prey of a colony-forming choanoflagellate.</title>
        <authorList>
            <person name="Alegado R.A."/>
            <person name="Ferriera S."/>
            <person name="Nusbaum C."/>
            <person name="Young S.K."/>
            <person name="Zeng Q."/>
            <person name="Imamovic A."/>
            <person name="Fairclough S.R."/>
            <person name="King N."/>
        </authorList>
    </citation>
    <scope>NUCLEOTIDE SEQUENCE [LARGE SCALE GENOMIC DNA]</scope>
    <source>
        <strain evidence="2 3">PR1</strain>
    </source>
</reference>
<dbReference type="SUPFAM" id="SSF109854">
    <property type="entry name" value="DinB/YfiT-like putative metalloenzymes"/>
    <property type="match status" value="1"/>
</dbReference>
<evidence type="ECO:0000313" key="2">
    <source>
        <dbReference type="EMBL" id="EAZ82712.1"/>
    </source>
</evidence>
<dbReference type="InterPro" id="IPR024775">
    <property type="entry name" value="DinB-like"/>
</dbReference>
<gene>
    <name evidence="2" type="ORF">ALPR1_10865</name>
</gene>
<dbReference type="STRING" id="388413.ALPR1_10865"/>
<evidence type="ECO:0000259" key="1">
    <source>
        <dbReference type="Pfam" id="PF12867"/>
    </source>
</evidence>